<feature type="transmembrane region" description="Helical" evidence="1">
    <location>
        <begin position="12"/>
        <end position="38"/>
    </location>
</feature>
<dbReference type="KEGG" id="pei:H9L10_00945"/>
<name>A0A7G9R286_9MICO</name>
<feature type="transmembrane region" description="Helical" evidence="1">
    <location>
        <begin position="178"/>
        <end position="195"/>
    </location>
</feature>
<feature type="transmembrane region" description="Helical" evidence="1">
    <location>
        <begin position="64"/>
        <end position="85"/>
    </location>
</feature>
<reference evidence="2 3" key="1">
    <citation type="submission" date="2020-08" db="EMBL/GenBank/DDBJ databases">
        <title>Genome sequence of Phycicoccus endophyticus JCM 31784T.</title>
        <authorList>
            <person name="Hyun D.-W."/>
            <person name="Bae J.-W."/>
        </authorList>
    </citation>
    <scope>NUCLEOTIDE SEQUENCE [LARGE SCALE GENOMIC DNA]</scope>
    <source>
        <strain evidence="2 3">JCM 31784</strain>
    </source>
</reference>
<keyword evidence="1" id="KW-0812">Transmembrane</keyword>
<evidence type="ECO:0000313" key="3">
    <source>
        <dbReference type="Proteomes" id="UP000515976"/>
    </source>
</evidence>
<sequence>MDVGRHHTQWRGLLRLSGLAAFGSVGLLVLQVVLFALWPPVHTVPEVFDLMGRSPLVGLVSLDALYLVNNALVLAFYLGLAVVLWPVSRSGVAVVVTLGVLQMAAYYASNPAVEMLLLARREAGTTDSQERFVYRAAGEALLTSWKGTAFLVYYLLGAAVLLLVAVLLARSPEFGTPTFGWALAAGLLMLVPSTFGRVGMAFALASLVPWSALCLLAGRRLLRLAALAEQPADRSPAGVRAGDGH</sequence>
<evidence type="ECO:0008006" key="4">
    <source>
        <dbReference type="Google" id="ProtNLM"/>
    </source>
</evidence>
<feature type="transmembrane region" description="Helical" evidence="1">
    <location>
        <begin position="151"/>
        <end position="169"/>
    </location>
</feature>
<evidence type="ECO:0000313" key="2">
    <source>
        <dbReference type="EMBL" id="QNN49711.1"/>
    </source>
</evidence>
<dbReference type="AlphaFoldDB" id="A0A7G9R286"/>
<evidence type="ECO:0000256" key="1">
    <source>
        <dbReference type="SAM" id="Phobius"/>
    </source>
</evidence>
<feature type="transmembrane region" description="Helical" evidence="1">
    <location>
        <begin position="201"/>
        <end position="218"/>
    </location>
</feature>
<accession>A0A7G9R286</accession>
<dbReference type="EMBL" id="CP060712">
    <property type="protein sequence ID" value="QNN49711.1"/>
    <property type="molecule type" value="Genomic_DNA"/>
</dbReference>
<organism evidence="2 3">
    <name type="scientific">Phycicoccus endophyticus</name>
    <dbReference type="NCBI Taxonomy" id="1690220"/>
    <lineage>
        <taxon>Bacteria</taxon>
        <taxon>Bacillati</taxon>
        <taxon>Actinomycetota</taxon>
        <taxon>Actinomycetes</taxon>
        <taxon>Micrococcales</taxon>
        <taxon>Intrasporangiaceae</taxon>
        <taxon>Phycicoccus</taxon>
    </lineage>
</organism>
<feature type="transmembrane region" description="Helical" evidence="1">
    <location>
        <begin position="92"/>
        <end position="109"/>
    </location>
</feature>
<dbReference type="Proteomes" id="UP000515976">
    <property type="component" value="Chromosome"/>
</dbReference>
<protein>
    <recommendedName>
        <fullName evidence="4">DUF4386 family protein</fullName>
    </recommendedName>
</protein>
<dbReference type="RefSeq" id="WP_166101625.1">
    <property type="nucleotide sequence ID" value="NZ_BMMY01000004.1"/>
</dbReference>
<keyword evidence="1" id="KW-0472">Membrane</keyword>
<gene>
    <name evidence="2" type="ORF">H9L10_00945</name>
</gene>
<keyword evidence="1" id="KW-1133">Transmembrane helix</keyword>
<proteinExistence type="predicted"/>
<keyword evidence="3" id="KW-1185">Reference proteome</keyword>